<keyword evidence="9" id="KW-1185">Reference proteome</keyword>
<keyword evidence="4 6" id="KW-0472">Membrane</keyword>
<feature type="transmembrane region" description="Helical" evidence="6">
    <location>
        <begin position="155"/>
        <end position="181"/>
    </location>
</feature>
<evidence type="ECO:0000259" key="7">
    <source>
        <dbReference type="Pfam" id="PF02845"/>
    </source>
</evidence>
<dbReference type="PANTHER" id="PTHR43066">
    <property type="entry name" value="RHOMBOID-RELATED PROTEIN"/>
    <property type="match status" value="1"/>
</dbReference>
<evidence type="ECO:0000256" key="3">
    <source>
        <dbReference type="ARBA" id="ARBA00022989"/>
    </source>
</evidence>
<evidence type="ECO:0000256" key="6">
    <source>
        <dbReference type="SAM" id="Phobius"/>
    </source>
</evidence>
<gene>
    <name evidence="8" type="ORF">INT45_002279</name>
</gene>
<dbReference type="GO" id="GO:0004252">
    <property type="term" value="F:serine-type endopeptidase activity"/>
    <property type="evidence" value="ECO:0007669"/>
    <property type="project" value="TreeGrafter"/>
</dbReference>
<dbReference type="GO" id="GO:0043130">
    <property type="term" value="F:ubiquitin binding"/>
    <property type="evidence" value="ECO:0007669"/>
    <property type="project" value="InterPro"/>
</dbReference>
<reference evidence="8 9" key="1">
    <citation type="submission" date="2020-12" db="EMBL/GenBank/DDBJ databases">
        <title>Metabolic potential, ecology and presence of endohyphal bacteria is reflected in genomic diversity of Mucoromycotina.</title>
        <authorList>
            <person name="Muszewska A."/>
            <person name="Okrasinska A."/>
            <person name="Steczkiewicz K."/>
            <person name="Drgas O."/>
            <person name="Orlowska M."/>
            <person name="Perlinska-Lenart U."/>
            <person name="Aleksandrzak-Piekarczyk T."/>
            <person name="Szatraj K."/>
            <person name="Zielenkiewicz U."/>
            <person name="Pilsyk S."/>
            <person name="Malc E."/>
            <person name="Mieczkowski P."/>
            <person name="Kruszewska J.S."/>
            <person name="Biernat P."/>
            <person name="Pawlowska J."/>
        </authorList>
    </citation>
    <scope>NUCLEOTIDE SEQUENCE [LARGE SCALE GENOMIC DNA]</scope>
    <source>
        <strain evidence="8 9">CBS 142.35</strain>
    </source>
</reference>
<feature type="compositionally biased region" description="Low complexity" evidence="5">
    <location>
        <begin position="223"/>
        <end position="238"/>
    </location>
</feature>
<evidence type="ECO:0000256" key="2">
    <source>
        <dbReference type="ARBA" id="ARBA00022692"/>
    </source>
</evidence>
<dbReference type="InterPro" id="IPR003892">
    <property type="entry name" value="CUE"/>
</dbReference>
<feature type="domain" description="CUE" evidence="7">
    <location>
        <begin position="241"/>
        <end position="278"/>
    </location>
</feature>
<dbReference type="InterPro" id="IPR035952">
    <property type="entry name" value="Rhomboid-like_sf"/>
</dbReference>
<feature type="transmembrane region" description="Helical" evidence="6">
    <location>
        <begin position="96"/>
        <end position="114"/>
    </location>
</feature>
<evidence type="ECO:0000313" key="9">
    <source>
        <dbReference type="Proteomes" id="UP000646827"/>
    </source>
</evidence>
<comment type="caution">
    <text evidence="8">The sequence shown here is derived from an EMBL/GenBank/DDBJ whole genome shotgun (WGS) entry which is preliminary data.</text>
</comment>
<dbReference type="Pfam" id="PF02845">
    <property type="entry name" value="CUE"/>
    <property type="match status" value="1"/>
</dbReference>
<dbReference type="SUPFAM" id="SSF144091">
    <property type="entry name" value="Rhomboid-like"/>
    <property type="match status" value="1"/>
</dbReference>
<proteinExistence type="predicted"/>
<dbReference type="InterPro" id="IPR009060">
    <property type="entry name" value="UBA-like_sf"/>
</dbReference>
<evidence type="ECO:0000256" key="5">
    <source>
        <dbReference type="SAM" id="MobiDB-lite"/>
    </source>
</evidence>
<name>A0A8H7SC50_9FUNG</name>
<dbReference type="Proteomes" id="UP000646827">
    <property type="component" value="Unassembled WGS sequence"/>
</dbReference>
<evidence type="ECO:0000256" key="4">
    <source>
        <dbReference type="ARBA" id="ARBA00023136"/>
    </source>
</evidence>
<evidence type="ECO:0000256" key="1">
    <source>
        <dbReference type="ARBA" id="ARBA00004141"/>
    </source>
</evidence>
<protein>
    <recommendedName>
        <fullName evidence="7">CUE domain-containing protein</fullName>
    </recommendedName>
</protein>
<feature type="transmembrane region" description="Helical" evidence="6">
    <location>
        <begin position="52"/>
        <end position="69"/>
    </location>
</feature>
<dbReference type="Gene3D" id="1.10.8.10">
    <property type="entry name" value="DNA helicase RuvA subunit, C-terminal domain"/>
    <property type="match status" value="1"/>
</dbReference>
<feature type="transmembrane region" description="Helical" evidence="6">
    <location>
        <begin position="12"/>
        <end position="32"/>
    </location>
</feature>
<dbReference type="PANTHER" id="PTHR43066:SF21">
    <property type="entry name" value="UBIQUITIN-ASSOCIATED DOMAIN-CONTAINING PROTEIN 2"/>
    <property type="match status" value="1"/>
</dbReference>
<comment type="subcellular location">
    <subcellularLocation>
        <location evidence="1">Membrane</location>
        <topology evidence="1">Multi-pass membrane protein</topology>
    </subcellularLocation>
</comment>
<keyword evidence="3 6" id="KW-1133">Transmembrane helix</keyword>
<evidence type="ECO:0000313" key="8">
    <source>
        <dbReference type="EMBL" id="KAG2227594.1"/>
    </source>
</evidence>
<feature type="region of interest" description="Disordered" evidence="5">
    <location>
        <begin position="197"/>
        <end position="238"/>
    </location>
</feature>
<organism evidence="8 9">
    <name type="scientific">Circinella minor</name>
    <dbReference type="NCBI Taxonomy" id="1195481"/>
    <lineage>
        <taxon>Eukaryota</taxon>
        <taxon>Fungi</taxon>
        <taxon>Fungi incertae sedis</taxon>
        <taxon>Mucoromycota</taxon>
        <taxon>Mucoromycotina</taxon>
        <taxon>Mucoromycetes</taxon>
        <taxon>Mucorales</taxon>
        <taxon>Lichtheimiaceae</taxon>
        <taxon>Circinella</taxon>
    </lineage>
</organism>
<sequence>MDSSGPSGFRNAPVTKFLVQIIGGCSLAVTLLQSRSNPIVLRNPLWRTLSPILAFPAIGPGVVGTFLIYRMRVIERLYGSPKYAVYTLLYYKNKTFLFFSMATSLLFQVGFKGYNGPYALLFAMLYHYHQLVPITSQFPVAAGVVLNDKMYVYMAALQLLFSPTSVAPSLCGFVAGMMYHLDLGGIQRYRFPQWIFPRRKPPTSTPSVPGGPPSSRLRRQQPRHVSASPPQQQRQQSVVSEENVNAVANMFPDHSRDAVTSALVTARNDMNRAAEILLTSAPQQS</sequence>
<keyword evidence="2 6" id="KW-0812">Transmembrane</keyword>
<accession>A0A8H7SC50</accession>
<dbReference type="EMBL" id="JAEPRB010000006">
    <property type="protein sequence ID" value="KAG2227594.1"/>
    <property type="molecule type" value="Genomic_DNA"/>
</dbReference>
<dbReference type="AlphaFoldDB" id="A0A8H7SC50"/>
<dbReference type="OrthoDB" id="272778at2759"/>
<dbReference type="CDD" id="cd14279">
    <property type="entry name" value="CUE"/>
    <property type="match status" value="1"/>
</dbReference>
<dbReference type="SUPFAM" id="SSF46934">
    <property type="entry name" value="UBA-like"/>
    <property type="match status" value="1"/>
</dbReference>
<dbReference type="GO" id="GO:0016020">
    <property type="term" value="C:membrane"/>
    <property type="evidence" value="ECO:0007669"/>
    <property type="project" value="UniProtKB-SubCell"/>
</dbReference>